<proteinExistence type="predicted"/>
<evidence type="ECO:0000313" key="4">
    <source>
        <dbReference type="EMBL" id="WAH37577.1"/>
    </source>
</evidence>
<dbReference type="Gene3D" id="3.40.630.30">
    <property type="match status" value="1"/>
</dbReference>
<organism evidence="4 5">
    <name type="scientific">Alicyclobacillus dauci</name>
    <dbReference type="NCBI Taxonomy" id="1475485"/>
    <lineage>
        <taxon>Bacteria</taxon>
        <taxon>Bacillati</taxon>
        <taxon>Bacillota</taxon>
        <taxon>Bacilli</taxon>
        <taxon>Bacillales</taxon>
        <taxon>Alicyclobacillaceae</taxon>
        <taxon>Alicyclobacillus</taxon>
    </lineage>
</organism>
<keyword evidence="1" id="KW-0808">Transferase</keyword>
<dbReference type="InterPro" id="IPR016181">
    <property type="entry name" value="Acyl_CoA_acyltransferase"/>
</dbReference>
<sequence length="153" mass="18635">MRVTRTTDYDLVARLNRPIHDLHRTLYPEYFKEYVFDDMRDAFKRLMTNDNSVFLLLEDDNEALGYAWIEVRTYPDNAFRKEYRSVYVHQISIVENQKRRGHGSYLMEHIYDIAKREGIHRVELDYWARNEAAKAFYEKHGFVSYRDFVHKEL</sequence>
<dbReference type="EMBL" id="CP104064">
    <property type="protein sequence ID" value="WAH37577.1"/>
    <property type="molecule type" value="Genomic_DNA"/>
</dbReference>
<protein>
    <submittedName>
        <fullName evidence="4">GNAT family N-acetyltransferase</fullName>
    </submittedName>
</protein>
<gene>
    <name evidence="4" type="ORF">NZD86_03340</name>
</gene>
<accession>A0ABY6Z410</accession>
<feature type="domain" description="N-acetyltransferase" evidence="3">
    <location>
        <begin position="10"/>
        <end position="153"/>
    </location>
</feature>
<dbReference type="Pfam" id="PF00583">
    <property type="entry name" value="Acetyltransf_1"/>
    <property type="match status" value="1"/>
</dbReference>
<evidence type="ECO:0000313" key="5">
    <source>
        <dbReference type="Proteomes" id="UP001164803"/>
    </source>
</evidence>
<dbReference type="RefSeq" id="WP_268045079.1">
    <property type="nucleotide sequence ID" value="NZ_CP104064.1"/>
</dbReference>
<evidence type="ECO:0000256" key="2">
    <source>
        <dbReference type="ARBA" id="ARBA00023315"/>
    </source>
</evidence>
<dbReference type="CDD" id="cd04301">
    <property type="entry name" value="NAT_SF"/>
    <property type="match status" value="1"/>
</dbReference>
<dbReference type="PROSITE" id="PS51186">
    <property type="entry name" value="GNAT"/>
    <property type="match status" value="1"/>
</dbReference>
<name>A0ABY6Z410_9BACL</name>
<reference evidence="4" key="1">
    <citation type="submission" date="2022-08" db="EMBL/GenBank/DDBJ databases">
        <title>Alicyclobacillus dauci DSM2870, complete genome.</title>
        <authorList>
            <person name="Wang Q."/>
            <person name="Cai R."/>
            <person name="Wang Z."/>
        </authorList>
    </citation>
    <scope>NUCLEOTIDE SEQUENCE</scope>
    <source>
        <strain evidence="4">DSM 28700</strain>
    </source>
</reference>
<evidence type="ECO:0000256" key="1">
    <source>
        <dbReference type="ARBA" id="ARBA00022679"/>
    </source>
</evidence>
<evidence type="ECO:0000259" key="3">
    <source>
        <dbReference type="PROSITE" id="PS51186"/>
    </source>
</evidence>
<keyword evidence="5" id="KW-1185">Reference proteome</keyword>
<dbReference type="PANTHER" id="PTHR43877:SF2">
    <property type="entry name" value="AMINOALKYLPHOSPHONATE N-ACETYLTRANSFERASE-RELATED"/>
    <property type="match status" value="1"/>
</dbReference>
<dbReference type="SUPFAM" id="SSF55729">
    <property type="entry name" value="Acyl-CoA N-acyltransferases (Nat)"/>
    <property type="match status" value="1"/>
</dbReference>
<keyword evidence="2" id="KW-0012">Acyltransferase</keyword>
<dbReference type="Proteomes" id="UP001164803">
    <property type="component" value="Chromosome"/>
</dbReference>
<dbReference type="InterPro" id="IPR050832">
    <property type="entry name" value="Bact_Acetyltransf"/>
</dbReference>
<dbReference type="InterPro" id="IPR000182">
    <property type="entry name" value="GNAT_dom"/>
</dbReference>
<dbReference type="PANTHER" id="PTHR43877">
    <property type="entry name" value="AMINOALKYLPHOSPHONATE N-ACETYLTRANSFERASE-RELATED-RELATED"/>
    <property type="match status" value="1"/>
</dbReference>